<keyword evidence="7 8" id="KW-0472">Membrane</keyword>
<keyword evidence="4" id="KW-1003">Cell membrane</keyword>
<dbReference type="Pfam" id="PF12698">
    <property type="entry name" value="ABC2_membrane_3"/>
    <property type="match status" value="1"/>
</dbReference>
<evidence type="ECO:0000256" key="1">
    <source>
        <dbReference type="ARBA" id="ARBA00004651"/>
    </source>
</evidence>
<dbReference type="AlphaFoldDB" id="A0A1Y0IJD7"/>
<feature type="domain" description="ABC transmembrane type-2" evidence="9">
    <location>
        <begin position="169"/>
        <end position="407"/>
    </location>
</feature>
<comment type="similarity">
    <text evidence="2">Belongs to the ABC-2 integral membrane protein family.</text>
</comment>
<comment type="subcellular location">
    <subcellularLocation>
        <location evidence="1">Cell membrane</location>
        <topology evidence="1">Multi-pass membrane protein</topology>
    </subcellularLocation>
</comment>
<evidence type="ECO:0000256" key="7">
    <source>
        <dbReference type="ARBA" id="ARBA00023136"/>
    </source>
</evidence>
<dbReference type="InterPro" id="IPR051449">
    <property type="entry name" value="ABC-2_transporter_component"/>
</dbReference>
<evidence type="ECO:0000256" key="3">
    <source>
        <dbReference type="ARBA" id="ARBA00022448"/>
    </source>
</evidence>
<sequence length="407" mass="42554">MKLWEIAWKDVRIRLRDRKGLLSALLMPLLLTMILGAALGGVFNQEAGTLPAFEVAVYQGDEGNVGQALVENILQSDEMKKTVTVVPLDSEAAVEQSVQEGKTDVGLVIPTGFTKQVTEGEPGKLEVLQDPGKAQTGLILTSIVTSYTERVAAVSAAQAAIVADVAQSAAVSTGGAAPNIGQIAQEVIGELTRAAETPNAVVLEKPVGEREVSAKQYYAAAMAAMFLLFNATIGAKSILNERSTETLSRLLSTPTGKAQILIGKFAGTLCFALLQFGVLYLATRFLFDVEWGDQLGQTLAVAGSYAVAVSGLSMALAAVLKSEGAADIVSGVGVQICSVLGGSMLPLSQFPELLQKVALITPNAWALSSFTDIMTGAAWQALFLPIGVLLAIGAAALCFGTWRLAAR</sequence>
<keyword evidence="6 8" id="KW-1133">Transmembrane helix</keyword>
<accession>A0A1Y0IJD7</accession>
<evidence type="ECO:0000313" key="10">
    <source>
        <dbReference type="EMBL" id="ARU60189.1"/>
    </source>
</evidence>
<feature type="transmembrane region" description="Helical" evidence="8">
    <location>
        <begin position="302"/>
        <end position="320"/>
    </location>
</feature>
<evidence type="ECO:0000256" key="2">
    <source>
        <dbReference type="ARBA" id="ARBA00007783"/>
    </source>
</evidence>
<gene>
    <name evidence="10" type="ORF">CBW65_03300</name>
</gene>
<name>A0A1Y0IJD7_9BACL</name>
<reference evidence="11" key="1">
    <citation type="submission" date="2017-05" db="EMBL/GenBank/DDBJ databases">
        <authorList>
            <person name="Sung H."/>
        </authorList>
    </citation>
    <scope>NUCLEOTIDE SEQUENCE [LARGE SCALE GENOMIC DNA]</scope>
    <source>
        <strain evidence="11">AR23208</strain>
    </source>
</reference>
<evidence type="ECO:0000256" key="4">
    <source>
        <dbReference type="ARBA" id="ARBA00022475"/>
    </source>
</evidence>
<feature type="transmembrane region" description="Helical" evidence="8">
    <location>
        <begin position="260"/>
        <end position="282"/>
    </location>
</feature>
<evidence type="ECO:0000259" key="9">
    <source>
        <dbReference type="PROSITE" id="PS51012"/>
    </source>
</evidence>
<keyword evidence="3" id="KW-0813">Transport</keyword>
<dbReference type="InterPro" id="IPR013525">
    <property type="entry name" value="ABC2_TM"/>
</dbReference>
<organism evidence="10 11">
    <name type="scientific">Tumebacillus avium</name>
    <dbReference type="NCBI Taxonomy" id="1903704"/>
    <lineage>
        <taxon>Bacteria</taxon>
        <taxon>Bacillati</taxon>
        <taxon>Bacillota</taxon>
        <taxon>Bacilli</taxon>
        <taxon>Bacillales</taxon>
        <taxon>Alicyclobacillaceae</taxon>
        <taxon>Tumebacillus</taxon>
    </lineage>
</organism>
<evidence type="ECO:0000256" key="8">
    <source>
        <dbReference type="SAM" id="Phobius"/>
    </source>
</evidence>
<dbReference type="PANTHER" id="PTHR30294">
    <property type="entry name" value="MEMBRANE COMPONENT OF ABC TRANSPORTER YHHJ-RELATED"/>
    <property type="match status" value="1"/>
</dbReference>
<keyword evidence="5 8" id="KW-0812">Transmembrane</keyword>
<proteinExistence type="inferred from homology"/>
<feature type="transmembrane region" description="Helical" evidence="8">
    <location>
        <begin position="377"/>
        <end position="402"/>
    </location>
</feature>
<evidence type="ECO:0000256" key="5">
    <source>
        <dbReference type="ARBA" id="ARBA00022692"/>
    </source>
</evidence>
<evidence type="ECO:0000256" key="6">
    <source>
        <dbReference type="ARBA" id="ARBA00022989"/>
    </source>
</evidence>
<dbReference type="RefSeq" id="WP_087455576.1">
    <property type="nucleotide sequence ID" value="NZ_CP021434.1"/>
</dbReference>
<feature type="transmembrane region" description="Helical" evidence="8">
    <location>
        <begin position="217"/>
        <end position="239"/>
    </location>
</feature>
<feature type="transmembrane region" description="Helical" evidence="8">
    <location>
        <begin position="327"/>
        <end position="347"/>
    </location>
</feature>
<dbReference type="InterPro" id="IPR047817">
    <property type="entry name" value="ABC2_TM_bact-type"/>
</dbReference>
<dbReference type="KEGG" id="tum:CBW65_03300"/>
<dbReference type="Proteomes" id="UP000195437">
    <property type="component" value="Chromosome"/>
</dbReference>
<feature type="transmembrane region" description="Helical" evidence="8">
    <location>
        <begin position="21"/>
        <end position="43"/>
    </location>
</feature>
<dbReference type="GO" id="GO:0005886">
    <property type="term" value="C:plasma membrane"/>
    <property type="evidence" value="ECO:0007669"/>
    <property type="project" value="UniProtKB-SubCell"/>
</dbReference>
<dbReference type="PROSITE" id="PS51012">
    <property type="entry name" value="ABC_TM2"/>
    <property type="match status" value="1"/>
</dbReference>
<dbReference type="GO" id="GO:0140359">
    <property type="term" value="F:ABC-type transporter activity"/>
    <property type="evidence" value="ECO:0007669"/>
    <property type="project" value="InterPro"/>
</dbReference>
<dbReference type="OrthoDB" id="3078158at2"/>
<protein>
    <recommendedName>
        <fullName evidence="9">ABC transmembrane type-2 domain-containing protein</fullName>
    </recommendedName>
</protein>
<dbReference type="Gene3D" id="3.40.1710.10">
    <property type="entry name" value="abc type-2 transporter like domain"/>
    <property type="match status" value="1"/>
</dbReference>
<dbReference type="EMBL" id="CP021434">
    <property type="protein sequence ID" value="ARU60189.1"/>
    <property type="molecule type" value="Genomic_DNA"/>
</dbReference>
<dbReference type="PANTHER" id="PTHR30294:SF48">
    <property type="entry name" value="LINEARMYCIN RESISTANCE PERMEASE PROTEIN LNRM"/>
    <property type="match status" value="1"/>
</dbReference>
<keyword evidence="11" id="KW-1185">Reference proteome</keyword>
<evidence type="ECO:0000313" key="11">
    <source>
        <dbReference type="Proteomes" id="UP000195437"/>
    </source>
</evidence>